<comment type="caution">
    <text evidence="2">The sequence shown here is derived from an EMBL/GenBank/DDBJ whole genome shotgun (WGS) entry which is preliminary data.</text>
</comment>
<dbReference type="AlphaFoldDB" id="A0A0F6IIT4"/>
<evidence type="ECO:0000259" key="1">
    <source>
        <dbReference type="Pfam" id="PF02486"/>
    </source>
</evidence>
<dbReference type="GO" id="GO:0003743">
    <property type="term" value="F:translation initiation factor activity"/>
    <property type="evidence" value="ECO:0007669"/>
    <property type="project" value="UniProtKB-KW"/>
</dbReference>
<reference evidence="2 3" key="1">
    <citation type="submission" date="2013-01" db="EMBL/GenBank/DDBJ databases">
        <authorList>
            <person name="Harkins D.M."/>
            <person name="Durkin A.S."/>
            <person name="Brinkac L.M."/>
            <person name="Haft D.H."/>
            <person name="Selengut J.D."/>
            <person name="Sanka R."/>
            <person name="DePew J."/>
            <person name="Purushe J."/>
            <person name="Peacock S.J."/>
            <person name="Thaipadungpanit J."/>
            <person name="Wuthiekanun V.W."/>
            <person name="Day N.P."/>
            <person name="Vinetz J.M."/>
            <person name="Sutton G.G."/>
            <person name="Nierman W.C."/>
            <person name="Fouts D.E."/>
        </authorList>
    </citation>
    <scope>NUCLEOTIDE SEQUENCE [LARGE SCALE GENOMIC DNA]</scope>
    <source>
        <strain evidence="2 3">FPW1039</strain>
    </source>
</reference>
<accession>A0A0F6IIT4</accession>
<dbReference type="Pfam" id="PF02486">
    <property type="entry name" value="Rep_trans"/>
    <property type="match status" value="1"/>
</dbReference>
<dbReference type="InterPro" id="IPR003491">
    <property type="entry name" value="REP-like_C"/>
</dbReference>
<keyword evidence="2" id="KW-0396">Initiation factor</keyword>
<keyword evidence="2" id="KW-0648">Protein biosynthesis</keyword>
<evidence type="ECO:0000313" key="3">
    <source>
        <dbReference type="Proteomes" id="UP000012164"/>
    </source>
</evidence>
<dbReference type="Proteomes" id="UP000012164">
    <property type="component" value="Unassembled WGS sequence"/>
</dbReference>
<name>A0A0F6IIT4_LEPIR</name>
<organism evidence="2 3">
    <name type="scientific">Leptospira interrogans str. FPW1039</name>
    <dbReference type="NCBI Taxonomy" id="1193040"/>
    <lineage>
        <taxon>Bacteria</taxon>
        <taxon>Pseudomonadati</taxon>
        <taxon>Spirochaetota</taxon>
        <taxon>Spirochaetia</taxon>
        <taxon>Leptospirales</taxon>
        <taxon>Leptospiraceae</taxon>
        <taxon>Leptospira</taxon>
    </lineage>
</organism>
<gene>
    <name evidence="2" type="ORF">LEP1GSC079_1828</name>
</gene>
<sequence>MYNNDDLSTTSVPDFLKLPFVDWLSFTVEYSEISWAWLRNKFGELKVEEKGYHTGHTHTFRANGDVFGAFSPNRRSQKIYVSLSSKALFNLGLSSEGLSKLIEEVVEHKGRFTRLDLAQDDYDGYLNLNLIYKKLCRKEVLTRFRGYTEFDAPVGQIKSGSLFKDSKLEKEGYTIYIGAIRKSNVFVRVYDKKLQVGSECVWPIWNRVEFQLSGPAADQYCNPTWCVNPETGEISNSNERFPDPRRLTFKNRSFPKTAFYYIKFLDPTYIQKINDLGHYYLTEKQKQFWEPCSWWTRFLKTAEGQAIGLPKHETGLEEIDNWLKNQVSGAVSLMTDLYGDDYYEDLRVEGLEKQKRNKKYQRLKEEFFEKKSKKQILDPINEVPF</sequence>
<protein>
    <submittedName>
        <fullName evidence="2">Replication initiation factor domain protein</fullName>
    </submittedName>
</protein>
<evidence type="ECO:0000313" key="2">
    <source>
        <dbReference type="EMBL" id="EMJ37959.1"/>
    </source>
</evidence>
<dbReference type="EMBL" id="AKWR02000057">
    <property type="protein sequence ID" value="EMJ37959.1"/>
    <property type="molecule type" value="Genomic_DNA"/>
</dbReference>
<feature type="domain" description="Replication initiation protein-like C-terminal" evidence="1">
    <location>
        <begin position="111"/>
        <end position="216"/>
    </location>
</feature>
<proteinExistence type="predicted"/>